<gene>
    <name evidence="6" type="ORF">H5P30_03930</name>
</gene>
<dbReference type="CDD" id="cd00609">
    <property type="entry name" value="AAT_like"/>
    <property type="match status" value="1"/>
</dbReference>
<keyword evidence="7" id="KW-1185">Reference proteome</keyword>
<evidence type="ECO:0000256" key="3">
    <source>
        <dbReference type="ARBA" id="ARBA00022679"/>
    </source>
</evidence>
<comment type="caution">
    <text evidence="6">The sequence shown here is derived from an EMBL/GenBank/DDBJ whole genome shotgun (WGS) entry which is preliminary data.</text>
</comment>
<evidence type="ECO:0000256" key="4">
    <source>
        <dbReference type="ARBA" id="ARBA00022898"/>
    </source>
</evidence>
<evidence type="ECO:0000256" key="2">
    <source>
        <dbReference type="ARBA" id="ARBA00022576"/>
    </source>
</evidence>
<dbReference type="Gene3D" id="3.40.640.10">
    <property type="entry name" value="Type I PLP-dependent aspartate aminotransferase-like (Major domain)"/>
    <property type="match status" value="1"/>
</dbReference>
<keyword evidence="6" id="KW-0670">Pyruvate</keyword>
<evidence type="ECO:0000256" key="1">
    <source>
        <dbReference type="ARBA" id="ARBA00001933"/>
    </source>
</evidence>
<evidence type="ECO:0000313" key="7">
    <source>
        <dbReference type="Proteomes" id="UP000525652"/>
    </source>
</evidence>
<dbReference type="InterPro" id="IPR050859">
    <property type="entry name" value="Class-I_PLP-dep_aminotransf"/>
</dbReference>
<name>A0A7X1AVT5_9BACT</name>
<keyword evidence="3 6" id="KW-0808">Transferase</keyword>
<dbReference type="EC" id="2.6.1.66" evidence="6"/>
<dbReference type="InterPro" id="IPR015424">
    <property type="entry name" value="PyrdxlP-dep_Trfase"/>
</dbReference>
<dbReference type="Proteomes" id="UP000525652">
    <property type="component" value="Unassembled WGS sequence"/>
</dbReference>
<keyword evidence="2 6" id="KW-0032">Aminotransferase</keyword>
<dbReference type="NCBIfam" id="NF006964">
    <property type="entry name" value="PRK09440.1-2"/>
    <property type="match status" value="1"/>
</dbReference>
<dbReference type="InterPro" id="IPR004839">
    <property type="entry name" value="Aminotransferase_I/II_large"/>
</dbReference>
<keyword evidence="4" id="KW-0663">Pyridoxal phosphate</keyword>
<comment type="cofactor">
    <cofactor evidence="1">
        <name>pyridoxal 5'-phosphate</name>
        <dbReference type="ChEBI" id="CHEBI:597326"/>
    </cofactor>
</comment>
<protein>
    <submittedName>
        <fullName evidence="6">Valine--pyruvate transaminase</fullName>
        <ecNumber evidence="6">2.6.1.66</ecNumber>
    </submittedName>
</protein>
<organism evidence="6 7">
    <name type="scientific">Puniceicoccus vermicola</name>
    <dbReference type="NCBI Taxonomy" id="388746"/>
    <lineage>
        <taxon>Bacteria</taxon>
        <taxon>Pseudomonadati</taxon>
        <taxon>Verrucomicrobiota</taxon>
        <taxon>Opitutia</taxon>
        <taxon>Puniceicoccales</taxon>
        <taxon>Puniceicoccaceae</taxon>
        <taxon>Puniceicoccus</taxon>
    </lineage>
</organism>
<dbReference type="PANTHER" id="PTHR42790">
    <property type="entry name" value="AMINOTRANSFERASE"/>
    <property type="match status" value="1"/>
</dbReference>
<reference evidence="6 7" key="1">
    <citation type="submission" date="2020-07" db="EMBL/GenBank/DDBJ databases">
        <authorList>
            <person name="Feng X."/>
        </authorList>
    </citation>
    <scope>NUCLEOTIDE SEQUENCE [LARGE SCALE GENOMIC DNA]</scope>
    <source>
        <strain evidence="6 7">JCM14086</strain>
    </source>
</reference>
<dbReference type="Pfam" id="PF00155">
    <property type="entry name" value="Aminotran_1_2"/>
    <property type="match status" value="1"/>
</dbReference>
<dbReference type="InterPro" id="IPR015421">
    <property type="entry name" value="PyrdxlP-dep_Trfase_major"/>
</dbReference>
<dbReference type="EMBL" id="JACHVA010000040">
    <property type="protein sequence ID" value="MBC2600923.1"/>
    <property type="molecule type" value="Genomic_DNA"/>
</dbReference>
<sequence length="419" mass="46697">MKEQNTEANIQFSQLGKRMAAGSGIEDLMEDLGKTLVNSDGSIAMLGGGNPAPIPEGQKLWRERMSSLLAEEGDGFDRMLGYYDPHQGNRRFIEAVANLFNREYGWDLEPENIAITNGGQTAFFFLFNLLGDSDSKILFPLSPEYIGYSTQGLSPESLLSVPGKIELQEKPFFRYRIDFDALPQGTPIRAACVSRPTNPTGNVLCLEDLERLHAYCRAKDALLIIDNAYGTPFPNMIFRDEAPFWREGVVLTYSLSKLGLPGTRTGIVIGPKAVCRAIASMTAVVGLANGTVGQALTLPMFEDGSILDYCRNTVRPYYETRSRCAVKIVQEELEGIPFRIHEPDGALFLWLWFPELKMHSAEFYQKLKEAGVLVVPGHFFFHNLPGDWTHASQCIRINYAMDIDGLPEAIRRIAAVLRS</sequence>
<dbReference type="PANTHER" id="PTHR42790:SF4">
    <property type="entry name" value="VALINE--PYRUVATE AMINOTRANSFERASE"/>
    <property type="match status" value="1"/>
</dbReference>
<dbReference type="SUPFAM" id="SSF53383">
    <property type="entry name" value="PLP-dependent transferases"/>
    <property type="match status" value="1"/>
</dbReference>
<dbReference type="AlphaFoldDB" id="A0A7X1AVT5"/>
<proteinExistence type="predicted"/>
<feature type="domain" description="Aminotransferase class I/classII large" evidence="5">
    <location>
        <begin position="80"/>
        <end position="413"/>
    </location>
</feature>
<dbReference type="GO" id="GO:1901605">
    <property type="term" value="P:alpha-amino acid metabolic process"/>
    <property type="evidence" value="ECO:0007669"/>
    <property type="project" value="TreeGrafter"/>
</dbReference>
<dbReference type="RefSeq" id="WP_185691658.1">
    <property type="nucleotide sequence ID" value="NZ_JACHVA010000040.1"/>
</dbReference>
<dbReference type="GO" id="GO:0005829">
    <property type="term" value="C:cytosol"/>
    <property type="evidence" value="ECO:0007669"/>
    <property type="project" value="TreeGrafter"/>
</dbReference>
<dbReference type="GO" id="GO:0009042">
    <property type="term" value="F:valine-pyruvate transaminase activity"/>
    <property type="evidence" value="ECO:0007669"/>
    <property type="project" value="UniProtKB-EC"/>
</dbReference>
<evidence type="ECO:0000259" key="5">
    <source>
        <dbReference type="Pfam" id="PF00155"/>
    </source>
</evidence>
<evidence type="ECO:0000313" key="6">
    <source>
        <dbReference type="EMBL" id="MBC2600923.1"/>
    </source>
</evidence>
<accession>A0A7X1AVT5</accession>
<dbReference type="GO" id="GO:0030170">
    <property type="term" value="F:pyridoxal phosphate binding"/>
    <property type="evidence" value="ECO:0007669"/>
    <property type="project" value="InterPro"/>
</dbReference>